<dbReference type="HAMAP" id="MF_03187">
    <property type="entry name" value="Methyltr_EFM5"/>
    <property type="match status" value="1"/>
</dbReference>
<feature type="compositionally biased region" description="Gly residues" evidence="6">
    <location>
        <begin position="234"/>
        <end position="247"/>
    </location>
</feature>
<gene>
    <name evidence="7" type="ORF">QYE76_061832</name>
</gene>
<dbReference type="InterPro" id="IPR041370">
    <property type="entry name" value="Mlase_EEF1AKMT1/ZCCHC4"/>
</dbReference>
<dbReference type="PANTHER" id="PTHR13200:SF0">
    <property type="entry name" value="EEF1A LYSINE METHYLTRANSFERASE 1"/>
    <property type="match status" value="1"/>
</dbReference>
<dbReference type="GO" id="GO:0003676">
    <property type="term" value="F:nucleic acid binding"/>
    <property type="evidence" value="ECO:0007669"/>
    <property type="project" value="InterPro"/>
</dbReference>
<evidence type="ECO:0000313" key="7">
    <source>
        <dbReference type="EMBL" id="KAK1644027.1"/>
    </source>
</evidence>
<feature type="region of interest" description="Disordered" evidence="6">
    <location>
        <begin position="226"/>
        <end position="249"/>
    </location>
</feature>
<evidence type="ECO:0000256" key="2">
    <source>
        <dbReference type="ARBA" id="ARBA00022490"/>
    </source>
</evidence>
<feature type="compositionally biased region" description="Basic residues" evidence="6">
    <location>
        <begin position="43"/>
        <end position="61"/>
    </location>
</feature>
<comment type="similarity">
    <text evidence="5">Belongs to the class I-like SAM-binding methyltransferase superfamily. EFM5 family.</text>
</comment>
<sequence length="547" mass="59547">MAQRRLGASGAVAKEKRPVDFKGGRADKMSLKAPRSPAVARQCTRRKLRHGGGARTRRPRKRWPEAMPSMQLAARALKEDTLRVAQRPRRKPGAYWQRFLTATICIARGGQTHLRPIYDQSRGKRSLSLQRDDPDIAPKLDPAVPPEASRGSSCAARTGQLLLAVARELTGRSTVVAHGTGEQRRARGTNATVGGERPSQRGSNCRPCSSELVICWTLAAAEAGRRRREEDGRCGGQLGTPGNGGAGAAPPPLSLHFPIACHSLCLYLLFSSSSGPPRSGPYLTQANKAALGPFTWESDSLPGRAVSPGRRGAKQAMASGPEEERVRPGVEDDEDIPQLSSAAATALREFLEQRVDGEGDVELVAEDWRLSQFWYDDRTARELAAEVARLASGLPGAAAVACVACPTLYAYLKKGSPDVPARLLEYDERFGQYGADFTFYDYNRPEELPPAMKHAYRIVVADPPYLSQECLEKVAKTVSFLAPPEGSFLLLLTGEVQTDRALELLNVRPCGFKPQHSNKLGNVFRLFTNYDPAGRLGGWDCSNDAHI</sequence>
<keyword evidence="2 5" id="KW-0963">Cytoplasm</keyword>
<dbReference type="GO" id="GO:0032259">
    <property type="term" value="P:methylation"/>
    <property type="evidence" value="ECO:0007669"/>
    <property type="project" value="UniProtKB-KW"/>
</dbReference>
<dbReference type="GO" id="GO:0005737">
    <property type="term" value="C:cytoplasm"/>
    <property type="evidence" value="ECO:0007669"/>
    <property type="project" value="UniProtKB-SubCell"/>
</dbReference>
<dbReference type="InterPro" id="IPR019369">
    <property type="entry name" value="Efm5/EEF1AKMT1"/>
</dbReference>
<feature type="region of interest" description="Disordered" evidence="6">
    <location>
        <begin position="1"/>
        <end position="61"/>
    </location>
</feature>
<keyword evidence="8" id="KW-1185">Reference proteome</keyword>
<protein>
    <recommendedName>
        <fullName evidence="5">Protein-lysine N-methyltransferase QYE76_061832</fullName>
        <ecNumber evidence="5">2.1.1.-</ecNumber>
    </recommendedName>
</protein>
<dbReference type="Gene3D" id="3.40.50.150">
    <property type="entry name" value="Vaccinia Virus protein VP39"/>
    <property type="match status" value="1"/>
</dbReference>
<dbReference type="Proteomes" id="UP001231189">
    <property type="component" value="Unassembled WGS sequence"/>
</dbReference>
<organism evidence="7 8">
    <name type="scientific">Lolium multiflorum</name>
    <name type="common">Italian ryegrass</name>
    <name type="synonym">Lolium perenne subsp. multiflorum</name>
    <dbReference type="NCBI Taxonomy" id="4521"/>
    <lineage>
        <taxon>Eukaryota</taxon>
        <taxon>Viridiplantae</taxon>
        <taxon>Streptophyta</taxon>
        <taxon>Embryophyta</taxon>
        <taxon>Tracheophyta</taxon>
        <taxon>Spermatophyta</taxon>
        <taxon>Magnoliopsida</taxon>
        <taxon>Liliopsida</taxon>
        <taxon>Poales</taxon>
        <taxon>Poaceae</taxon>
        <taxon>BOP clade</taxon>
        <taxon>Pooideae</taxon>
        <taxon>Poodae</taxon>
        <taxon>Poeae</taxon>
        <taxon>Poeae Chloroplast Group 2 (Poeae type)</taxon>
        <taxon>Loliodinae</taxon>
        <taxon>Loliinae</taxon>
        <taxon>Lolium</taxon>
    </lineage>
</organism>
<dbReference type="EMBL" id="JAUUTY010000004">
    <property type="protein sequence ID" value="KAK1644027.1"/>
    <property type="molecule type" value="Genomic_DNA"/>
</dbReference>
<feature type="region of interest" description="Disordered" evidence="6">
    <location>
        <begin position="180"/>
        <end position="202"/>
    </location>
</feature>
<name>A0AAD8W7V0_LOLMU</name>
<dbReference type="PANTHER" id="PTHR13200">
    <property type="entry name" value="EEF1A LYSINE METHYLTRANSFERASE 1"/>
    <property type="match status" value="1"/>
</dbReference>
<dbReference type="PROSITE" id="PS00092">
    <property type="entry name" value="N6_MTASE"/>
    <property type="match status" value="1"/>
</dbReference>
<keyword evidence="3 5" id="KW-0489">Methyltransferase</keyword>
<dbReference type="InterPro" id="IPR002052">
    <property type="entry name" value="DNA_methylase_N6_adenine_CS"/>
</dbReference>
<dbReference type="AlphaFoldDB" id="A0AAD8W7V0"/>
<feature type="region of interest" description="Disordered" evidence="6">
    <location>
        <begin position="116"/>
        <end position="153"/>
    </location>
</feature>
<evidence type="ECO:0000256" key="6">
    <source>
        <dbReference type="SAM" id="MobiDB-lite"/>
    </source>
</evidence>
<dbReference type="InterPro" id="IPR029063">
    <property type="entry name" value="SAM-dependent_MTases_sf"/>
</dbReference>
<accession>A0AAD8W7V0</accession>
<dbReference type="GO" id="GO:0016279">
    <property type="term" value="F:protein-lysine N-methyltransferase activity"/>
    <property type="evidence" value="ECO:0007669"/>
    <property type="project" value="UniProtKB-UniRule"/>
</dbReference>
<evidence type="ECO:0000256" key="5">
    <source>
        <dbReference type="HAMAP-Rule" id="MF_03187"/>
    </source>
</evidence>
<comment type="subcellular location">
    <subcellularLocation>
        <location evidence="1 5">Cytoplasm</location>
    </subcellularLocation>
</comment>
<comment type="function">
    <text evidence="5">S-adenosyl-L-methionine-dependent protein-lysine N-methyltransferase that methylates elongation factor 1-alpha.</text>
</comment>
<reference evidence="7" key="1">
    <citation type="submission" date="2023-07" db="EMBL/GenBank/DDBJ databases">
        <title>A chromosome-level genome assembly of Lolium multiflorum.</title>
        <authorList>
            <person name="Chen Y."/>
            <person name="Copetti D."/>
            <person name="Kolliker R."/>
            <person name="Studer B."/>
        </authorList>
    </citation>
    <scope>NUCLEOTIDE SEQUENCE</scope>
    <source>
        <strain evidence="7">02402/16</strain>
        <tissue evidence="7">Leaf</tissue>
    </source>
</reference>
<evidence type="ECO:0000256" key="1">
    <source>
        <dbReference type="ARBA" id="ARBA00004496"/>
    </source>
</evidence>
<feature type="compositionally biased region" description="Basic and acidic residues" evidence="6">
    <location>
        <begin position="13"/>
        <end position="30"/>
    </location>
</feature>
<comment type="caution">
    <text evidence="7">The sequence shown here is derived from an EMBL/GenBank/DDBJ whole genome shotgun (WGS) entry which is preliminary data.</text>
</comment>
<feature type="region of interest" description="Disordered" evidence="6">
    <location>
        <begin position="300"/>
        <end position="335"/>
    </location>
</feature>
<proteinExistence type="inferred from homology"/>
<evidence type="ECO:0000256" key="4">
    <source>
        <dbReference type="ARBA" id="ARBA00022679"/>
    </source>
</evidence>
<keyword evidence="4 5" id="KW-0808">Transferase</keyword>
<evidence type="ECO:0000313" key="8">
    <source>
        <dbReference type="Proteomes" id="UP001231189"/>
    </source>
</evidence>
<dbReference type="EC" id="2.1.1.-" evidence="5"/>
<evidence type="ECO:0000256" key="3">
    <source>
        <dbReference type="ARBA" id="ARBA00022603"/>
    </source>
</evidence>
<dbReference type="Pfam" id="PF10237">
    <property type="entry name" value="N6-adenineMlase"/>
    <property type="match status" value="1"/>
</dbReference>